<dbReference type="EMBL" id="VSSQ01000081">
    <property type="protein sequence ID" value="MPL74497.1"/>
    <property type="molecule type" value="Genomic_DNA"/>
</dbReference>
<accession>A0A644U6D2</accession>
<sequence length="39" mass="4179">MTKKQDACPMTVWKLNQGTGNRQCALQREKATATPAGGS</sequence>
<reference evidence="1" key="1">
    <citation type="submission" date="2019-08" db="EMBL/GenBank/DDBJ databases">
        <authorList>
            <person name="Kucharzyk K."/>
            <person name="Murdoch R.W."/>
            <person name="Higgins S."/>
            <person name="Loffler F."/>
        </authorList>
    </citation>
    <scope>NUCLEOTIDE SEQUENCE</scope>
</reference>
<protein>
    <submittedName>
        <fullName evidence="1">Uncharacterized protein</fullName>
    </submittedName>
</protein>
<comment type="caution">
    <text evidence="1">The sequence shown here is derived from an EMBL/GenBank/DDBJ whole genome shotgun (WGS) entry which is preliminary data.</text>
</comment>
<evidence type="ECO:0000313" key="1">
    <source>
        <dbReference type="EMBL" id="MPL74497.1"/>
    </source>
</evidence>
<dbReference type="AlphaFoldDB" id="A0A644U6D2"/>
<name>A0A644U6D2_9ZZZZ</name>
<proteinExistence type="predicted"/>
<organism evidence="1">
    <name type="scientific">bioreactor metagenome</name>
    <dbReference type="NCBI Taxonomy" id="1076179"/>
    <lineage>
        <taxon>unclassified sequences</taxon>
        <taxon>metagenomes</taxon>
        <taxon>ecological metagenomes</taxon>
    </lineage>
</organism>
<gene>
    <name evidence="1" type="ORF">SDC9_20309</name>
</gene>